<dbReference type="InterPro" id="IPR050923">
    <property type="entry name" value="Cell_Proc_Reg/RNA_Proc"/>
</dbReference>
<proteinExistence type="predicted"/>
<keyword evidence="4" id="KW-1185">Reference proteome</keyword>
<dbReference type="Pfam" id="PF08044">
    <property type="entry name" value="DUF1707"/>
    <property type="match status" value="1"/>
</dbReference>
<reference evidence="3 4" key="1">
    <citation type="submission" date="2024-09" db="EMBL/GenBank/DDBJ databases">
        <authorList>
            <person name="Lee S.D."/>
        </authorList>
    </citation>
    <scope>NUCLEOTIDE SEQUENCE [LARGE SCALE GENOMIC DNA]</scope>
    <source>
        <strain evidence="3 4">N8-3</strain>
    </source>
</reference>
<dbReference type="EMBL" id="JBHFAB010000001">
    <property type="protein sequence ID" value="MFC1415118.1"/>
    <property type="molecule type" value="Genomic_DNA"/>
</dbReference>
<dbReference type="InterPro" id="IPR008984">
    <property type="entry name" value="SMAD_FHA_dom_sf"/>
</dbReference>
<gene>
    <name evidence="3" type="ORF">ACEZDE_00430</name>
</gene>
<name>A0ABV6VN51_9ACTN</name>
<dbReference type="SUPFAM" id="SSF49879">
    <property type="entry name" value="SMAD/FHA domain"/>
    <property type="match status" value="1"/>
</dbReference>
<dbReference type="SMART" id="SM00240">
    <property type="entry name" value="FHA"/>
    <property type="match status" value="1"/>
</dbReference>
<dbReference type="RefSeq" id="WP_380530279.1">
    <property type="nucleotide sequence ID" value="NZ_JBHFAB010000001.1"/>
</dbReference>
<evidence type="ECO:0000313" key="4">
    <source>
        <dbReference type="Proteomes" id="UP001592531"/>
    </source>
</evidence>
<sequence length="181" mass="19719">MTTPEPLTHVVRLSDAERDQAIDVLRDHAAQGRLSPDTFMRRIEIALTARERGELDQLVADLPGQGRFSRAAVRVVGQVSAFGVRLRDAWRNPWLPALVLPAAGAATLRIGRLPGADLKLTHDSVSRVHAELRRDGAVWTLLDLGSTNGTHVNGSRIIGSVTVRPGDRVAFGHTAFRLSSR</sequence>
<dbReference type="Proteomes" id="UP001592531">
    <property type="component" value="Unassembled WGS sequence"/>
</dbReference>
<dbReference type="Gene3D" id="2.60.200.20">
    <property type="match status" value="1"/>
</dbReference>
<accession>A0ABV6VN51</accession>
<dbReference type="InterPro" id="IPR000253">
    <property type="entry name" value="FHA_dom"/>
</dbReference>
<dbReference type="InterPro" id="IPR012551">
    <property type="entry name" value="DUF1707_SHOCT-like"/>
</dbReference>
<organism evidence="3 4">
    <name type="scientific">Streptacidiphilus cavernicola</name>
    <dbReference type="NCBI Taxonomy" id="3342716"/>
    <lineage>
        <taxon>Bacteria</taxon>
        <taxon>Bacillati</taxon>
        <taxon>Actinomycetota</taxon>
        <taxon>Actinomycetes</taxon>
        <taxon>Kitasatosporales</taxon>
        <taxon>Streptomycetaceae</taxon>
        <taxon>Streptacidiphilus</taxon>
    </lineage>
</organism>
<evidence type="ECO:0000256" key="1">
    <source>
        <dbReference type="ARBA" id="ARBA00022553"/>
    </source>
</evidence>
<dbReference type="PROSITE" id="PS50006">
    <property type="entry name" value="FHA_DOMAIN"/>
    <property type="match status" value="1"/>
</dbReference>
<dbReference type="PANTHER" id="PTHR23308">
    <property type="entry name" value="NUCLEAR INHIBITOR OF PROTEIN PHOSPHATASE-1"/>
    <property type="match status" value="1"/>
</dbReference>
<comment type="caution">
    <text evidence="3">The sequence shown here is derived from an EMBL/GenBank/DDBJ whole genome shotgun (WGS) entry which is preliminary data.</text>
</comment>
<protein>
    <submittedName>
        <fullName evidence="3">FHA domain-containing protein</fullName>
    </submittedName>
</protein>
<keyword evidence="1" id="KW-0597">Phosphoprotein</keyword>
<dbReference type="CDD" id="cd00060">
    <property type="entry name" value="FHA"/>
    <property type="match status" value="1"/>
</dbReference>
<evidence type="ECO:0000313" key="3">
    <source>
        <dbReference type="EMBL" id="MFC1415118.1"/>
    </source>
</evidence>
<feature type="domain" description="FHA" evidence="2">
    <location>
        <begin position="108"/>
        <end position="157"/>
    </location>
</feature>
<dbReference type="Pfam" id="PF00498">
    <property type="entry name" value="FHA"/>
    <property type="match status" value="1"/>
</dbReference>
<evidence type="ECO:0000259" key="2">
    <source>
        <dbReference type="PROSITE" id="PS50006"/>
    </source>
</evidence>